<dbReference type="InterPro" id="IPR007110">
    <property type="entry name" value="Ig-like_dom"/>
</dbReference>
<dbReference type="InterPro" id="IPR036055">
    <property type="entry name" value="LDL_receptor-like_sf"/>
</dbReference>
<dbReference type="PROSITE" id="PS01209">
    <property type="entry name" value="LDLRA_1"/>
    <property type="match status" value="1"/>
</dbReference>
<keyword evidence="4" id="KW-0675">Receptor</keyword>
<dbReference type="PROSITE" id="PS50068">
    <property type="entry name" value="LDLRA_2"/>
    <property type="match status" value="1"/>
</dbReference>
<keyword evidence="1 2" id="KW-1015">Disulfide bond</keyword>
<evidence type="ECO:0000256" key="1">
    <source>
        <dbReference type="ARBA" id="ARBA00023157"/>
    </source>
</evidence>
<sequence>MDVHDHKIQRGKTHRITCTGLGGVEYRDGIQWFWEPNHPHSRAGTIIDLAYEIEEQDRRADVYEKYRIQAEKELYSVKSELVIYAMGDLDAGKYTCRANDYGAADFYNKTIELKDVIGSTLTCRQDEFKCDEDLCIPEAYVCNIAKDCQDGTDEEGCGKFNFRSSVAGRIITVFASITVCFC</sequence>
<proteinExistence type="predicted"/>
<dbReference type="InterPro" id="IPR036179">
    <property type="entry name" value="Ig-like_dom_sf"/>
</dbReference>
<dbReference type="PROSITE" id="PS50835">
    <property type="entry name" value="IG_LIKE"/>
    <property type="match status" value="1"/>
</dbReference>
<keyword evidence="5" id="KW-1185">Reference proteome</keyword>
<evidence type="ECO:0000313" key="4">
    <source>
        <dbReference type="EMBL" id="GFR60566.1"/>
    </source>
</evidence>
<dbReference type="InterPro" id="IPR013783">
    <property type="entry name" value="Ig-like_fold"/>
</dbReference>
<protein>
    <submittedName>
        <fullName evidence="4">Low-density lipoprotein receptor-related protein</fullName>
    </submittedName>
</protein>
<evidence type="ECO:0000256" key="2">
    <source>
        <dbReference type="PROSITE-ProRule" id="PRU00124"/>
    </source>
</evidence>
<dbReference type="InterPro" id="IPR002172">
    <property type="entry name" value="LDrepeatLR_classA_rpt"/>
</dbReference>
<gene>
    <name evidence="4" type="ORF">ElyMa_000082700</name>
</gene>
<organism evidence="4 5">
    <name type="scientific">Elysia marginata</name>
    <dbReference type="NCBI Taxonomy" id="1093978"/>
    <lineage>
        <taxon>Eukaryota</taxon>
        <taxon>Metazoa</taxon>
        <taxon>Spiralia</taxon>
        <taxon>Lophotrochozoa</taxon>
        <taxon>Mollusca</taxon>
        <taxon>Gastropoda</taxon>
        <taxon>Heterobranchia</taxon>
        <taxon>Euthyneura</taxon>
        <taxon>Panpulmonata</taxon>
        <taxon>Sacoglossa</taxon>
        <taxon>Placobranchoidea</taxon>
        <taxon>Plakobranchidae</taxon>
        <taxon>Elysia</taxon>
    </lineage>
</organism>
<dbReference type="SUPFAM" id="SSF57424">
    <property type="entry name" value="LDL receptor-like module"/>
    <property type="match status" value="1"/>
</dbReference>
<dbReference type="SUPFAM" id="SSF48726">
    <property type="entry name" value="Immunoglobulin"/>
    <property type="match status" value="1"/>
</dbReference>
<feature type="disulfide bond" evidence="2">
    <location>
        <begin position="130"/>
        <end position="148"/>
    </location>
</feature>
<dbReference type="Pfam" id="PF00057">
    <property type="entry name" value="Ldl_recept_a"/>
    <property type="match status" value="1"/>
</dbReference>
<feature type="domain" description="Ig-like" evidence="3">
    <location>
        <begin position="1"/>
        <end position="112"/>
    </location>
</feature>
<reference evidence="4 5" key="1">
    <citation type="journal article" date="2021" name="Elife">
        <title>Chloroplast acquisition without the gene transfer in kleptoplastic sea slugs, Plakobranchus ocellatus.</title>
        <authorList>
            <person name="Maeda T."/>
            <person name="Takahashi S."/>
            <person name="Yoshida T."/>
            <person name="Shimamura S."/>
            <person name="Takaki Y."/>
            <person name="Nagai Y."/>
            <person name="Toyoda A."/>
            <person name="Suzuki Y."/>
            <person name="Arimoto A."/>
            <person name="Ishii H."/>
            <person name="Satoh N."/>
            <person name="Nishiyama T."/>
            <person name="Hasebe M."/>
            <person name="Maruyama T."/>
            <person name="Minagawa J."/>
            <person name="Obokata J."/>
            <person name="Shigenobu S."/>
        </authorList>
    </citation>
    <scope>NUCLEOTIDE SEQUENCE [LARGE SCALE GENOMIC DNA]</scope>
</reference>
<evidence type="ECO:0000259" key="3">
    <source>
        <dbReference type="PROSITE" id="PS50835"/>
    </source>
</evidence>
<dbReference type="Gene3D" id="2.60.40.10">
    <property type="entry name" value="Immunoglobulins"/>
    <property type="match status" value="1"/>
</dbReference>
<accession>A0AAV4EJA0</accession>
<keyword evidence="4" id="KW-0449">Lipoprotein</keyword>
<feature type="disulfide bond" evidence="2">
    <location>
        <begin position="123"/>
        <end position="135"/>
    </location>
</feature>
<dbReference type="SMART" id="SM00192">
    <property type="entry name" value="LDLa"/>
    <property type="match status" value="1"/>
</dbReference>
<dbReference type="EMBL" id="BMAT01000145">
    <property type="protein sequence ID" value="GFR60566.1"/>
    <property type="molecule type" value="Genomic_DNA"/>
</dbReference>
<feature type="disulfide bond" evidence="2">
    <location>
        <begin position="142"/>
        <end position="157"/>
    </location>
</feature>
<evidence type="ECO:0000313" key="5">
    <source>
        <dbReference type="Proteomes" id="UP000762676"/>
    </source>
</evidence>
<dbReference type="AlphaFoldDB" id="A0AAV4EJA0"/>
<dbReference type="InterPro" id="IPR023415">
    <property type="entry name" value="LDLR_class-A_CS"/>
</dbReference>
<dbReference type="Gene3D" id="4.10.400.10">
    <property type="entry name" value="Low-density Lipoprotein Receptor"/>
    <property type="match status" value="1"/>
</dbReference>
<comment type="caution">
    <text evidence="4">The sequence shown here is derived from an EMBL/GenBank/DDBJ whole genome shotgun (WGS) entry which is preliminary data.</text>
</comment>
<name>A0AAV4EJA0_9GAST</name>
<dbReference type="CDD" id="cd00112">
    <property type="entry name" value="LDLa"/>
    <property type="match status" value="1"/>
</dbReference>
<dbReference type="Proteomes" id="UP000762676">
    <property type="component" value="Unassembled WGS sequence"/>
</dbReference>